<dbReference type="Pfam" id="PF24379">
    <property type="entry name" value="DUF7535"/>
    <property type="match status" value="1"/>
</dbReference>
<proteinExistence type="predicted"/>
<evidence type="ECO:0000313" key="2">
    <source>
        <dbReference type="EMBL" id="GAA0664635.1"/>
    </source>
</evidence>
<sequence length="51" mass="5345">MTRSATSPNPAKPNLGMNAIGLLLAAGTLFLLLPLAPFIAAIWLVDKLRGD</sequence>
<evidence type="ECO:0000256" key="1">
    <source>
        <dbReference type="SAM" id="Phobius"/>
    </source>
</evidence>
<reference evidence="2 3" key="1">
    <citation type="journal article" date="2019" name="Int. J. Syst. Evol. Microbiol.">
        <title>The Global Catalogue of Microorganisms (GCM) 10K type strain sequencing project: providing services to taxonomists for standard genome sequencing and annotation.</title>
        <authorList>
            <consortium name="The Broad Institute Genomics Platform"/>
            <consortium name="The Broad Institute Genome Sequencing Center for Infectious Disease"/>
            <person name="Wu L."/>
            <person name="Ma J."/>
        </authorList>
    </citation>
    <scope>NUCLEOTIDE SEQUENCE [LARGE SCALE GENOMIC DNA]</scope>
    <source>
        <strain evidence="2 3">JCM 16328</strain>
    </source>
</reference>
<dbReference type="Proteomes" id="UP001500420">
    <property type="component" value="Unassembled WGS sequence"/>
</dbReference>
<evidence type="ECO:0000313" key="3">
    <source>
        <dbReference type="Proteomes" id="UP001500420"/>
    </source>
</evidence>
<accession>A0AAV3T740</accession>
<dbReference type="EMBL" id="BAAADV010000001">
    <property type="protein sequence ID" value="GAA0664635.1"/>
    <property type="molecule type" value="Genomic_DNA"/>
</dbReference>
<dbReference type="InterPro" id="IPR055957">
    <property type="entry name" value="DUF7535"/>
</dbReference>
<gene>
    <name evidence="2" type="ORF">GCM10009020_06940</name>
</gene>
<keyword evidence="1" id="KW-0812">Transmembrane</keyword>
<dbReference type="RefSeq" id="WP_343772470.1">
    <property type="nucleotide sequence ID" value="NZ_BAAADV010000001.1"/>
</dbReference>
<organism evidence="2 3">
    <name type="scientific">Natronoarchaeum mannanilyticum</name>
    <dbReference type="NCBI Taxonomy" id="926360"/>
    <lineage>
        <taxon>Archaea</taxon>
        <taxon>Methanobacteriati</taxon>
        <taxon>Methanobacteriota</taxon>
        <taxon>Stenosarchaea group</taxon>
        <taxon>Halobacteria</taxon>
        <taxon>Halobacteriales</taxon>
        <taxon>Natronoarchaeaceae</taxon>
    </lineage>
</organism>
<dbReference type="AlphaFoldDB" id="A0AAV3T740"/>
<protein>
    <submittedName>
        <fullName evidence="2">Uncharacterized protein</fullName>
    </submittedName>
</protein>
<keyword evidence="3" id="KW-1185">Reference proteome</keyword>
<keyword evidence="1" id="KW-0472">Membrane</keyword>
<feature type="transmembrane region" description="Helical" evidence="1">
    <location>
        <begin position="20"/>
        <end position="45"/>
    </location>
</feature>
<keyword evidence="1" id="KW-1133">Transmembrane helix</keyword>
<comment type="caution">
    <text evidence="2">The sequence shown here is derived from an EMBL/GenBank/DDBJ whole genome shotgun (WGS) entry which is preliminary data.</text>
</comment>
<name>A0AAV3T740_9EURY</name>